<keyword evidence="1" id="KW-0732">Signal</keyword>
<reference evidence="2 3" key="1">
    <citation type="submission" date="2024-09" db="EMBL/GenBank/DDBJ databases">
        <authorList>
            <person name="Sun Q."/>
            <person name="Mori K."/>
        </authorList>
    </citation>
    <scope>NUCLEOTIDE SEQUENCE [LARGE SCALE GENOMIC DNA]</scope>
    <source>
        <strain evidence="2 3">CECT 8286</strain>
    </source>
</reference>
<proteinExistence type="predicted"/>
<comment type="caution">
    <text evidence="2">The sequence shown here is derived from an EMBL/GenBank/DDBJ whole genome shotgun (WGS) entry which is preliminary data.</text>
</comment>
<evidence type="ECO:0000313" key="2">
    <source>
        <dbReference type="EMBL" id="MFB9053724.1"/>
    </source>
</evidence>
<protein>
    <submittedName>
        <fullName evidence="2">Uncharacterized protein</fullName>
    </submittedName>
</protein>
<dbReference type="EMBL" id="JBHMEZ010000012">
    <property type="protein sequence ID" value="MFB9053724.1"/>
    <property type="molecule type" value="Genomic_DNA"/>
</dbReference>
<dbReference type="RefSeq" id="WP_382382979.1">
    <property type="nucleotide sequence ID" value="NZ_JBHMEZ010000012.1"/>
</dbReference>
<gene>
    <name evidence="2" type="ORF">ACFFVB_11615</name>
</gene>
<evidence type="ECO:0000313" key="3">
    <source>
        <dbReference type="Proteomes" id="UP001589605"/>
    </source>
</evidence>
<feature type="chain" id="PRO_5047302000" evidence="1">
    <location>
        <begin position="23"/>
        <end position="47"/>
    </location>
</feature>
<feature type="signal peptide" evidence="1">
    <location>
        <begin position="1"/>
        <end position="22"/>
    </location>
</feature>
<name>A0ABV5F2T1_9FLAO</name>
<sequence length="47" mass="5452">MRTKKYLIAMAIFGGMFFTAQATNLINLNEQETPQIEKWRIKIPTHG</sequence>
<evidence type="ECO:0000256" key="1">
    <source>
        <dbReference type="SAM" id="SignalP"/>
    </source>
</evidence>
<keyword evidence="3" id="KW-1185">Reference proteome</keyword>
<dbReference type="Proteomes" id="UP001589605">
    <property type="component" value="Unassembled WGS sequence"/>
</dbReference>
<organism evidence="2 3">
    <name type="scientific">Formosa undariae</name>
    <dbReference type="NCBI Taxonomy" id="1325436"/>
    <lineage>
        <taxon>Bacteria</taxon>
        <taxon>Pseudomonadati</taxon>
        <taxon>Bacteroidota</taxon>
        <taxon>Flavobacteriia</taxon>
        <taxon>Flavobacteriales</taxon>
        <taxon>Flavobacteriaceae</taxon>
        <taxon>Formosa</taxon>
    </lineage>
</organism>
<accession>A0ABV5F2T1</accession>